<dbReference type="Gene3D" id="3.30.70.1210">
    <property type="entry name" value="Crispr-associated protein, domain 2"/>
    <property type="match status" value="1"/>
</dbReference>
<dbReference type="Proteomes" id="UP001282474">
    <property type="component" value="Unassembled WGS sequence"/>
</dbReference>
<evidence type="ECO:0000313" key="2">
    <source>
        <dbReference type="Proteomes" id="UP001282474"/>
    </source>
</evidence>
<proteinExistence type="predicted"/>
<name>A0ABU4N010_9ACTN</name>
<dbReference type="RefSeq" id="WP_193381368.1">
    <property type="nucleotide sequence ID" value="NZ_JABXWF010000029.1"/>
</dbReference>
<dbReference type="Gene3D" id="3.30.70.1200">
    <property type="entry name" value="Crispr-associated protein, domain 1"/>
    <property type="match status" value="1"/>
</dbReference>
<dbReference type="Pfam" id="PF08798">
    <property type="entry name" value="CRISPR_assoc"/>
    <property type="match status" value="1"/>
</dbReference>
<accession>A0ABU4N010</accession>
<dbReference type="NCBIfam" id="TIGR01907">
    <property type="entry name" value="casE_Cse3"/>
    <property type="match status" value="1"/>
</dbReference>
<dbReference type="SUPFAM" id="SSF117987">
    <property type="entry name" value="CRISPR-associated protein"/>
    <property type="match status" value="2"/>
</dbReference>
<gene>
    <name evidence="1" type="primary">cas6e</name>
    <name evidence="1" type="ORF">PV383_37425</name>
</gene>
<dbReference type="InterPro" id="IPR010179">
    <property type="entry name" value="CRISPR-assoc_prot_Cse3"/>
</dbReference>
<sequence length="221" mass="24178">MTTTPTAVTQTVHLARLHLEARSRDVHRDLKDATRLHTTVQALFPDALGPAPRTATNTLYRIEREQAGALLLIQSTLPINRNALPSGYASQVEYRDLGPLLNWVDEGRVVRFRIDANPIKSVPVPGARRGRRVPVSGEDALAWWERQAGRAGLANQLVLDLPQPDVLGSRTDAKGIRLRAMRFEGVATVTDPEALRTAITTGIGQGRAYGLGLLSIAPYRP</sequence>
<dbReference type="SMART" id="SM01101">
    <property type="entry name" value="CRISPR_assoc"/>
    <property type="match status" value="1"/>
</dbReference>
<keyword evidence="2" id="KW-1185">Reference proteome</keyword>
<dbReference type="CDD" id="cd09727">
    <property type="entry name" value="Cas6_I-E"/>
    <property type="match status" value="1"/>
</dbReference>
<dbReference type="EMBL" id="JARAWJ010000042">
    <property type="protein sequence ID" value="MDX3042818.1"/>
    <property type="molecule type" value="Genomic_DNA"/>
</dbReference>
<comment type="caution">
    <text evidence="1">The sequence shown here is derived from an EMBL/GenBank/DDBJ whole genome shotgun (WGS) entry which is preliminary data.</text>
</comment>
<evidence type="ECO:0000313" key="1">
    <source>
        <dbReference type="EMBL" id="MDX3042818.1"/>
    </source>
</evidence>
<organism evidence="1 2">
    <name type="scientific">Streptomyces caniscabiei</name>
    <dbReference type="NCBI Taxonomy" id="2746961"/>
    <lineage>
        <taxon>Bacteria</taxon>
        <taxon>Bacillati</taxon>
        <taxon>Actinomycetota</taxon>
        <taxon>Actinomycetes</taxon>
        <taxon>Kitasatosporales</taxon>
        <taxon>Streptomycetaceae</taxon>
        <taxon>Streptomyces</taxon>
    </lineage>
</organism>
<reference evidence="1 2" key="1">
    <citation type="journal article" date="2023" name="Microb. Genom.">
        <title>Mesoterricola silvestris gen. nov., sp. nov., Mesoterricola sediminis sp. nov., Geothrix oryzae sp. nov., Geothrix edaphica sp. nov., Geothrix rubra sp. nov., and Geothrix limicola sp. nov., six novel members of Acidobacteriota isolated from soils.</title>
        <authorList>
            <person name="Weisberg A.J."/>
            <person name="Pearce E."/>
            <person name="Kramer C.G."/>
            <person name="Chang J.H."/>
            <person name="Clarke C.R."/>
        </authorList>
    </citation>
    <scope>NUCLEOTIDE SEQUENCE [LARGE SCALE GENOMIC DNA]</scope>
    <source>
        <strain evidence="1 2">NE20-4-1</strain>
    </source>
</reference>
<protein>
    <submittedName>
        <fullName evidence="1">Type I-E CRISPR-associated protein Cas6/Cse3/CasE</fullName>
    </submittedName>
</protein>